<feature type="non-terminal residue" evidence="1">
    <location>
        <position position="63"/>
    </location>
</feature>
<protein>
    <recommendedName>
        <fullName evidence="2">RNA-directed DNA polymerase, eukaryota, reverse transcriptase zinc-binding domain protein</fullName>
    </recommendedName>
</protein>
<sequence length="63" mass="7607">MSKVDDNKFFLGGDMTEKKMSWVRWNQCLARSWRPRVDDNKFFLGGDMTEKKMSWVRWNQCLA</sequence>
<organism evidence="1">
    <name type="scientific">Tanacetum cinerariifolium</name>
    <name type="common">Dalmatian daisy</name>
    <name type="synonym">Chrysanthemum cinerariifolium</name>
    <dbReference type="NCBI Taxonomy" id="118510"/>
    <lineage>
        <taxon>Eukaryota</taxon>
        <taxon>Viridiplantae</taxon>
        <taxon>Streptophyta</taxon>
        <taxon>Embryophyta</taxon>
        <taxon>Tracheophyta</taxon>
        <taxon>Spermatophyta</taxon>
        <taxon>Magnoliopsida</taxon>
        <taxon>eudicotyledons</taxon>
        <taxon>Gunneridae</taxon>
        <taxon>Pentapetalae</taxon>
        <taxon>asterids</taxon>
        <taxon>campanulids</taxon>
        <taxon>Asterales</taxon>
        <taxon>Asteraceae</taxon>
        <taxon>Asteroideae</taxon>
        <taxon>Anthemideae</taxon>
        <taxon>Anthemidinae</taxon>
        <taxon>Tanacetum</taxon>
    </lineage>
</organism>
<gene>
    <name evidence="1" type="ORF">Tci_479577</name>
</gene>
<name>A0A699I285_TANCI</name>
<proteinExistence type="predicted"/>
<evidence type="ECO:0000313" key="1">
    <source>
        <dbReference type="EMBL" id="GEZ07604.1"/>
    </source>
</evidence>
<accession>A0A699I285</accession>
<evidence type="ECO:0008006" key="2">
    <source>
        <dbReference type="Google" id="ProtNLM"/>
    </source>
</evidence>
<dbReference type="EMBL" id="BKCJ010238347">
    <property type="protein sequence ID" value="GEZ07604.1"/>
    <property type="molecule type" value="Genomic_DNA"/>
</dbReference>
<dbReference type="AlphaFoldDB" id="A0A699I285"/>
<comment type="caution">
    <text evidence="1">The sequence shown here is derived from an EMBL/GenBank/DDBJ whole genome shotgun (WGS) entry which is preliminary data.</text>
</comment>
<reference evidence="1" key="1">
    <citation type="journal article" date="2019" name="Sci. Rep.">
        <title>Draft genome of Tanacetum cinerariifolium, the natural source of mosquito coil.</title>
        <authorList>
            <person name="Yamashiro T."/>
            <person name="Shiraishi A."/>
            <person name="Satake H."/>
            <person name="Nakayama K."/>
        </authorList>
    </citation>
    <scope>NUCLEOTIDE SEQUENCE</scope>
</reference>